<sequence>MSKEKNKCHKYNVDNLIKKVYVSSFGSENRDIEYLILICTKVISNNIKTREISINIDRLYDEFIYFKYYSERRKIYLLNFFLPLILVNRSFENYSHIAVDLVDKITKFYGYESEKYRYLVDLFCYDFIFRKLLSKEELDVESLFMNIKESIIIFNPYTNNRKDNVKFQVEKIRYINSIHKLINDYEKGMDLKTNIVIFDIFLRLYLKSIDDGSYIFEELSSDGLNNLKQNSDIYTDDAKKNNFQKGYIHKEDLGIISIENTLKELMQIRENAISETRQAENEDVRKTRINFIKAMSDYIIKIRNFEIQTKSYNGKTTPRKFLNLNVGDKISDPIFSNAEVISKLIVDNCCIVDLKTKTGKYKLTFKGRNKDIE</sequence>
<evidence type="ECO:0000313" key="3">
    <source>
        <dbReference type="Proteomes" id="UP000713904"/>
    </source>
</evidence>
<protein>
    <submittedName>
        <fullName evidence="2">Uncharacterized protein</fullName>
    </submittedName>
</protein>
<dbReference type="RefSeq" id="WP_185624264.1">
    <property type="nucleotide sequence ID" value="NZ_JABGBW010000003.1"/>
</dbReference>
<feature type="coiled-coil region" evidence="1">
    <location>
        <begin position="255"/>
        <end position="282"/>
    </location>
</feature>
<reference evidence="2 3" key="1">
    <citation type="submission" date="2020-05" db="EMBL/GenBank/DDBJ databases">
        <title>Draft genome of xy-202 and genomic insight in genome of the genus Peptostreptococcus.</title>
        <authorList>
            <person name="Zhang Z."/>
        </authorList>
    </citation>
    <scope>NUCLEOTIDE SEQUENCE [LARGE SCALE GENOMIC DNA]</scope>
    <source>
        <strain evidence="2 3">DSM 27025</strain>
    </source>
</reference>
<evidence type="ECO:0000256" key="1">
    <source>
        <dbReference type="SAM" id="Coils"/>
    </source>
</evidence>
<gene>
    <name evidence="2" type="ORF">HLB29_06075</name>
</gene>
<name>A0ABR6TM60_9FIRM</name>
<evidence type="ECO:0000313" key="2">
    <source>
        <dbReference type="EMBL" id="MBC2576249.1"/>
    </source>
</evidence>
<organism evidence="2 3">
    <name type="scientific">Peptostreptococcus canis</name>
    <dbReference type="NCBI Taxonomy" id="1159213"/>
    <lineage>
        <taxon>Bacteria</taxon>
        <taxon>Bacillati</taxon>
        <taxon>Bacillota</taxon>
        <taxon>Clostridia</taxon>
        <taxon>Peptostreptococcales</taxon>
        <taxon>Peptostreptococcaceae</taxon>
        <taxon>Peptostreptococcus</taxon>
    </lineage>
</organism>
<keyword evidence="3" id="KW-1185">Reference proteome</keyword>
<dbReference type="EMBL" id="JABGBW010000003">
    <property type="protein sequence ID" value="MBC2576249.1"/>
    <property type="molecule type" value="Genomic_DNA"/>
</dbReference>
<comment type="caution">
    <text evidence="2">The sequence shown here is derived from an EMBL/GenBank/DDBJ whole genome shotgun (WGS) entry which is preliminary data.</text>
</comment>
<proteinExistence type="predicted"/>
<keyword evidence="1" id="KW-0175">Coiled coil</keyword>
<dbReference type="Proteomes" id="UP000713904">
    <property type="component" value="Unassembled WGS sequence"/>
</dbReference>
<accession>A0ABR6TM60</accession>